<dbReference type="SMART" id="SM00855">
    <property type="entry name" value="PGAM"/>
    <property type="match status" value="1"/>
</dbReference>
<feature type="binding site" evidence="2">
    <location>
        <begin position="84"/>
        <end position="87"/>
    </location>
    <ligand>
        <name>substrate</name>
    </ligand>
</feature>
<name>A0A941EMG5_9ACTN</name>
<dbReference type="InterPro" id="IPR050275">
    <property type="entry name" value="PGM_Phosphatase"/>
</dbReference>
<dbReference type="GO" id="GO:0005737">
    <property type="term" value="C:cytoplasm"/>
    <property type="evidence" value="ECO:0007669"/>
    <property type="project" value="TreeGrafter"/>
</dbReference>
<dbReference type="SUPFAM" id="SSF53254">
    <property type="entry name" value="Phosphoglycerate mutase-like"/>
    <property type="match status" value="1"/>
</dbReference>
<dbReference type="AlphaFoldDB" id="A0A941EMG5"/>
<protein>
    <submittedName>
        <fullName evidence="3">MSMEG_4193 family putative phosphomutase</fullName>
    </submittedName>
</protein>
<accession>A0A941EMG5</accession>
<dbReference type="Proteomes" id="UP000675781">
    <property type="component" value="Unassembled WGS sequence"/>
</dbReference>
<feature type="binding site" evidence="2">
    <location>
        <position position="59"/>
    </location>
    <ligand>
        <name>substrate</name>
    </ligand>
</feature>
<gene>
    <name evidence="3" type="ORF">KDL01_10495</name>
</gene>
<feature type="active site" description="Tele-phosphohistidine intermediate" evidence="1">
    <location>
        <position position="9"/>
    </location>
</feature>
<comment type="caution">
    <text evidence="3">The sequence shown here is derived from an EMBL/GenBank/DDBJ whole genome shotgun (WGS) entry which is preliminary data.</text>
</comment>
<dbReference type="InterPro" id="IPR013078">
    <property type="entry name" value="His_Pase_superF_clade-1"/>
</dbReference>
<dbReference type="GO" id="GO:0016791">
    <property type="term" value="F:phosphatase activity"/>
    <property type="evidence" value="ECO:0007669"/>
    <property type="project" value="TreeGrafter"/>
</dbReference>
<dbReference type="RefSeq" id="WP_212528214.1">
    <property type="nucleotide sequence ID" value="NZ_JAGSOG010000037.1"/>
</dbReference>
<dbReference type="CDD" id="cd07067">
    <property type="entry name" value="HP_PGM_like"/>
    <property type="match status" value="1"/>
</dbReference>
<sequence>MTTVLLIRHGRSTANTAGVLAGRTPGIDLDEHGRDQAVRLAARLAEVALDAVLCSPLERTRQTAQPLLAARPDTLFELDERFTECDYGTWSGRTLKSLAEEPLWRTVQAHPAAASFPDGESLAAVSARAVSAVRSWNAKLGEHATYAVVSHGDVIKAIAADALGMHLDLFQRLQIDPCSLTVVRYHGTRPAVLRVNDVGSDVSALIRAVVPEAGAAGDAPVGGGAGAGG</sequence>
<dbReference type="InterPro" id="IPR029033">
    <property type="entry name" value="His_PPase_superfam"/>
</dbReference>
<keyword evidence="4" id="KW-1185">Reference proteome</keyword>
<evidence type="ECO:0000313" key="3">
    <source>
        <dbReference type="EMBL" id="MBR7833695.1"/>
    </source>
</evidence>
<dbReference type="EMBL" id="JAGSOG010000037">
    <property type="protein sequence ID" value="MBR7833695.1"/>
    <property type="molecule type" value="Genomic_DNA"/>
</dbReference>
<dbReference type="InterPro" id="IPR022492">
    <property type="entry name" value="Phosphomutase_MSMEG4193_put"/>
</dbReference>
<dbReference type="Pfam" id="PF00300">
    <property type="entry name" value="His_Phos_1"/>
    <property type="match status" value="1"/>
</dbReference>
<evidence type="ECO:0000256" key="2">
    <source>
        <dbReference type="PIRSR" id="PIRSR613078-2"/>
    </source>
</evidence>
<proteinExistence type="predicted"/>
<dbReference type="NCBIfam" id="TIGR03848">
    <property type="entry name" value="MSMEG_4193"/>
    <property type="match status" value="1"/>
</dbReference>
<dbReference type="Gene3D" id="3.40.50.1240">
    <property type="entry name" value="Phosphoglycerate mutase-like"/>
    <property type="match status" value="1"/>
</dbReference>
<feature type="active site" description="Proton donor/acceptor" evidence="1">
    <location>
        <position position="84"/>
    </location>
</feature>
<evidence type="ECO:0000313" key="4">
    <source>
        <dbReference type="Proteomes" id="UP000675781"/>
    </source>
</evidence>
<organism evidence="3 4">
    <name type="scientific">Actinospica durhamensis</name>
    <dbReference type="NCBI Taxonomy" id="1508375"/>
    <lineage>
        <taxon>Bacteria</taxon>
        <taxon>Bacillati</taxon>
        <taxon>Actinomycetota</taxon>
        <taxon>Actinomycetes</taxon>
        <taxon>Catenulisporales</taxon>
        <taxon>Actinospicaceae</taxon>
        <taxon>Actinospica</taxon>
    </lineage>
</organism>
<dbReference type="PANTHER" id="PTHR48100:SF2">
    <property type="entry name" value="CONSERVED PROTEIN"/>
    <property type="match status" value="1"/>
</dbReference>
<dbReference type="PANTHER" id="PTHR48100">
    <property type="entry name" value="BROAD-SPECIFICITY PHOSPHATASE YOR283W-RELATED"/>
    <property type="match status" value="1"/>
</dbReference>
<feature type="binding site" evidence="2">
    <location>
        <begin position="8"/>
        <end position="15"/>
    </location>
    <ligand>
        <name>substrate</name>
    </ligand>
</feature>
<reference evidence="3" key="1">
    <citation type="submission" date="2021-04" db="EMBL/GenBank/DDBJ databases">
        <title>Genome based classification of Actinospica acidithermotolerans sp. nov., an actinobacterium isolated from an Indonesian hot spring.</title>
        <authorList>
            <person name="Kusuma A.B."/>
            <person name="Putra K.E."/>
            <person name="Nafisah S."/>
            <person name="Loh J."/>
            <person name="Nouioui I."/>
            <person name="Goodfellow M."/>
        </authorList>
    </citation>
    <scope>NUCLEOTIDE SEQUENCE</scope>
    <source>
        <strain evidence="3">CSCA 57</strain>
    </source>
</reference>
<evidence type="ECO:0000256" key="1">
    <source>
        <dbReference type="PIRSR" id="PIRSR613078-1"/>
    </source>
</evidence>